<reference evidence="1 2" key="1">
    <citation type="submission" date="2018-05" db="EMBL/GenBank/DDBJ databases">
        <title>Complete genome sequence of Arcticibacterium luteifluviistationis SM1504T, a cytophagaceae bacterium isolated from Arctic surface seawater.</title>
        <authorList>
            <person name="Li Y."/>
            <person name="Qin Q.-L."/>
        </authorList>
    </citation>
    <scope>NUCLEOTIDE SEQUENCE [LARGE SCALE GENOMIC DNA]</scope>
    <source>
        <strain evidence="1 2">SM1504</strain>
    </source>
</reference>
<keyword evidence="2" id="KW-1185">Reference proteome</keyword>
<dbReference type="KEGG" id="als:DJ013_06860"/>
<evidence type="ECO:0000313" key="1">
    <source>
        <dbReference type="EMBL" id="AWV97901.1"/>
    </source>
</evidence>
<dbReference type="EMBL" id="CP029480">
    <property type="protein sequence ID" value="AWV97901.1"/>
    <property type="molecule type" value="Genomic_DNA"/>
</dbReference>
<proteinExistence type="predicted"/>
<dbReference type="AlphaFoldDB" id="A0A2Z4G9L1"/>
<evidence type="ECO:0000313" key="2">
    <source>
        <dbReference type="Proteomes" id="UP000249873"/>
    </source>
</evidence>
<dbReference type="Proteomes" id="UP000249873">
    <property type="component" value="Chromosome"/>
</dbReference>
<protein>
    <submittedName>
        <fullName evidence="1">Uncharacterized protein</fullName>
    </submittedName>
</protein>
<sequence>MKNILTFLILSLCIIGCEIDTAAPETIYLPNVIKGKAYYIDPLKGSEQVLAMNVNVYLSANPQNDPYLLETKTDSLGNYKFEFIPKVDSFWVFSSSVMDEIIYSDSIKFRNVGKKINKISSKNDSIVYTSSDTLKLQPTYLGATLKLLITQKETILNDAKVFLFVNKDLAKKTNITGIGNIKYETSNKNGIAFFHGLKESQYFVRIVSNENLVDSVYKFTATLDVLNKPLKIEQKGSILINVNRNSQPLNSANVYLFVNKEFSKSLYQDTVQNAIYNKPTNNNGELLIENLNSGTYYLGAKKGNFASDSIITFSIKKEDTLSQELVLIQRGQIKTQVFENGEIVKGADVYLFKDLEASKSIVSATPFDYVKRVSSDTNGRVVFENINKGNYYVGAKKGTSTFLYPEPIVVKNEITENIQLKLIAQLPKRVLKIYVTDSSQNALYGAKAYLFTSRLQAQSMKLENPLGDVFNKLTNSNGYVEFNNIEEGISYFPAASIKVAVPESDSTNKLVTKYVIGSDSLVFGSSDYKTDTLIIK</sequence>
<accession>A0A2Z4G9L1</accession>
<organism evidence="1 2">
    <name type="scientific">Arcticibacterium luteifluviistationis</name>
    <dbReference type="NCBI Taxonomy" id="1784714"/>
    <lineage>
        <taxon>Bacteria</taxon>
        <taxon>Pseudomonadati</taxon>
        <taxon>Bacteroidota</taxon>
        <taxon>Cytophagia</taxon>
        <taxon>Cytophagales</taxon>
        <taxon>Leadbetterellaceae</taxon>
        <taxon>Arcticibacterium</taxon>
    </lineage>
</organism>
<name>A0A2Z4G9L1_9BACT</name>
<gene>
    <name evidence="1" type="ORF">DJ013_06860</name>
</gene>
<dbReference type="RefSeq" id="WP_111371003.1">
    <property type="nucleotide sequence ID" value="NZ_CP029480.1"/>
</dbReference>